<reference evidence="1 3" key="1">
    <citation type="journal article" date="2020" name="Stud. Mycol.">
        <title>101 Dothideomycetes genomes: a test case for predicting lifestyles and emergence of pathogens.</title>
        <authorList>
            <person name="Haridas S."/>
            <person name="Albert R."/>
            <person name="Binder M."/>
            <person name="Bloem J."/>
            <person name="Labutti K."/>
            <person name="Salamov A."/>
            <person name="Andreopoulos B."/>
            <person name="Baker S."/>
            <person name="Barry K."/>
            <person name="Bills G."/>
            <person name="Bluhm B."/>
            <person name="Cannon C."/>
            <person name="Castanera R."/>
            <person name="Culley D."/>
            <person name="Daum C."/>
            <person name="Ezra D."/>
            <person name="Gonzalez J."/>
            <person name="Henrissat B."/>
            <person name="Kuo A."/>
            <person name="Liang C."/>
            <person name="Lipzen A."/>
            <person name="Lutzoni F."/>
            <person name="Magnuson J."/>
            <person name="Mondo S."/>
            <person name="Nolan M."/>
            <person name="Ohm R."/>
            <person name="Pangilinan J."/>
            <person name="Park H.-J."/>
            <person name="Ramirez L."/>
            <person name="Alfaro M."/>
            <person name="Sun H."/>
            <person name="Tritt A."/>
            <person name="Yoshinaga Y."/>
            <person name="Zwiers L.-H."/>
            <person name="Turgeon B."/>
            <person name="Goodwin S."/>
            <person name="Spatafora J."/>
            <person name="Crous P."/>
            <person name="Grigoriev I."/>
        </authorList>
    </citation>
    <scope>NUCLEOTIDE SEQUENCE</scope>
    <source>
        <strain evidence="1 3">CBS 304.34</strain>
    </source>
</reference>
<dbReference type="RefSeq" id="XP_033573639.1">
    <property type="nucleotide sequence ID" value="XM_033725790.1"/>
</dbReference>
<name>A0A6A6YF37_9PEZI</name>
<dbReference type="OrthoDB" id="10426960at2759"/>
<dbReference type="GeneID" id="54466683"/>
<evidence type="ECO:0000313" key="3">
    <source>
        <dbReference type="RefSeq" id="XP_033573639.1"/>
    </source>
</evidence>
<reference evidence="3" key="2">
    <citation type="submission" date="2020-04" db="EMBL/GenBank/DDBJ databases">
        <authorList>
            <consortium name="NCBI Genome Project"/>
        </authorList>
    </citation>
    <scope>NUCLEOTIDE SEQUENCE</scope>
    <source>
        <strain evidence="3">CBS 304.34</strain>
    </source>
</reference>
<keyword evidence="2" id="KW-1185">Reference proteome</keyword>
<dbReference type="AlphaFoldDB" id="A0A6A6YF37"/>
<sequence length="161" mass="18500">MTSQSSIQIPPFPYNNAPPPPLLCQCAYCSLYRYREARPSPYLAPYLNFLLGLDPLDPKQKHLRKLGTYGYILYHKLPVLRWYVTRWVMGKWWGRQDGLKDIGAAVESMEAGDSAGIARVKFEEPPVPYYLKYGDHPTCKGSSTRMTRRIGWEGNAVGRWE</sequence>
<dbReference type="Proteomes" id="UP000504636">
    <property type="component" value="Unplaced"/>
</dbReference>
<reference evidence="3" key="3">
    <citation type="submission" date="2025-04" db="UniProtKB">
        <authorList>
            <consortium name="RefSeq"/>
        </authorList>
    </citation>
    <scope>IDENTIFICATION</scope>
    <source>
        <strain evidence="3">CBS 304.34</strain>
    </source>
</reference>
<gene>
    <name evidence="1 3" type="ORF">BDZ99DRAFT_523254</name>
</gene>
<dbReference type="EMBL" id="MU003706">
    <property type="protein sequence ID" value="KAF2806675.1"/>
    <property type="molecule type" value="Genomic_DNA"/>
</dbReference>
<proteinExistence type="predicted"/>
<organism evidence="1">
    <name type="scientific">Mytilinidion resinicola</name>
    <dbReference type="NCBI Taxonomy" id="574789"/>
    <lineage>
        <taxon>Eukaryota</taxon>
        <taxon>Fungi</taxon>
        <taxon>Dikarya</taxon>
        <taxon>Ascomycota</taxon>
        <taxon>Pezizomycotina</taxon>
        <taxon>Dothideomycetes</taxon>
        <taxon>Pleosporomycetidae</taxon>
        <taxon>Mytilinidiales</taxon>
        <taxon>Mytilinidiaceae</taxon>
        <taxon>Mytilinidion</taxon>
    </lineage>
</organism>
<protein>
    <submittedName>
        <fullName evidence="1 3">Uncharacterized protein</fullName>
    </submittedName>
</protein>
<evidence type="ECO:0000313" key="2">
    <source>
        <dbReference type="Proteomes" id="UP000504636"/>
    </source>
</evidence>
<accession>A0A6A6YF37</accession>
<evidence type="ECO:0000313" key="1">
    <source>
        <dbReference type="EMBL" id="KAF2806675.1"/>
    </source>
</evidence>